<proteinExistence type="predicted"/>
<accession>A0AAE3IE64</accession>
<organism evidence="1 2">
    <name type="scientific">Hominimerdicola aceti</name>
    <dbReference type="NCBI Taxonomy" id="2981726"/>
    <lineage>
        <taxon>Bacteria</taxon>
        <taxon>Bacillati</taxon>
        <taxon>Bacillota</taxon>
        <taxon>Clostridia</taxon>
        <taxon>Eubacteriales</taxon>
        <taxon>Oscillospiraceae</taxon>
        <taxon>Hominimerdicola</taxon>
    </lineage>
</organism>
<evidence type="ECO:0000313" key="2">
    <source>
        <dbReference type="Proteomes" id="UP001208131"/>
    </source>
</evidence>
<protein>
    <recommendedName>
        <fullName evidence="3">Type III toxin-antitoxin system ToxN/AbiQ family toxin</fullName>
    </recommendedName>
</protein>
<reference evidence="1 2" key="1">
    <citation type="journal article" date="2021" name="ISME Commun">
        <title>Automated analysis of genomic sequences facilitates high-throughput and comprehensive description of bacteria.</title>
        <authorList>
            <person name="Hitch T.C.A."/>
        </authorList>
    </citation>
    <scope>NUCLEOTIDE SEQUENCE [LARGE SCALE GENOMIC DNA]</scope>
    <source>
        <strain evidence="1 2">Sanger_31</strain>
    </source>
</reference>
<dbReference type="InterPro" id="IPR058108">
    <property type="entry name" value="CptIN-like"/>
</dbReference>
<dbReference type="NCBIfam" id="NF047359">
    <property type="entry name" value="CptIN"/>
    <property type="match status" value="1"/>
</dbReference>
<dbReference type="Gene3D" id="3.10.129.130">
    <property type="match status" value="1"/>
</dbReference>
<dbReference type="CDD" id="cd17492">
    <property type="entry name" value="toxin_CptN"/>
    <property type="match status" value="1"/>
</dbReference>
<sequence>MVEHGFYIIDDLFFKKFNDPFLKGNKSENRPHYYCFKDTNEGLYWIIPLSSRINKYQKIINQRLKNHKPCDILHICTLSNGKQSVFLIQDMFPITQKYIKRKYTINSNHLILKNQNEIRIIKQKAERILNQINRGQHCIPTCADVLSIKKELLLELQIETQTADTLTC</sequence>
<name>A0AAE3IE64_9FIRM</name>
<comment type="caution">
    <text evidence="1">The sequence shown here is derived from an EMBL/GenBank/DDBJ whole genome shotgun (WGS) entry which is preliminary data.</text>
</comment>
<evidence type="ECO:0000313" key="1">
    <source>
        <dbReference type="EMBL" id="MCU6704345.1"/>
    </source>
</evidence>
<dbReference type="RefSeq" id="WP_267300101.1">
    <property type="nucleotide sequence ID" value="NZ_JAOQJZ010000001.1"/>
</dbReference>
<evidence type="ECO:0008006" key="3">
    <source>
        <dbReference type="Google" id="ProtNLM"/>
    </source>
</evidence>
<gene>
    <name evidence="1" type="ORF">OCV57_00180</name>
</gene>
<dbReference type="Proteomes" id="UP001208131">
    <property type="component" value="Unassembled WGS sequence"/>
</dbReference>
<dbReference type="EMBL" id="JAOQJZ010000001">
    <property type="protein sequence ID" value="MCU6704345.1"/>
    <property type="molecule type" value="Genomic_DNA"/>
</dbReference>
<dbReference type="AlphaFoldDB" id="A0AAE3IE64"/>
<dbReference type="InterPro" id="IPR053735">
    <property type="entry name" value="Type_III_TA_endoRNase"/>
</dbReference>
<keyword evidence="2" id="KW-1185">Reference proteome</keyword>